<dbReference type="Gene3D" id="3.80.10.10">
    <property type="entry name" value="Ribonuclease Inhibitor"/>
    <property type="match status" value="1"/>
</dbReference>
<keyword evidence="2" id="KW-1185">Reference proteome</keyword>
<accession>A0A8H7D8G1</accession>
<dbReference type="InterPro" id="IPR032675">
    <property type="entry name" value="LRR_dom_sf"/>
</dbReference>
<organism evidence="1 2">
    <name type="scientific">Mycena venus</name>
    <dbReference type="NCBI Taxonomy" id="2733690"/>
    <lineage>
        <taxon>Eukaryota</taxon>
        <taxon>Fungi</taxon>
        <taxon>Dikarya</taxon>
        <taxon>Basidiomycota</taxon>
        <taxon>Agaricomycotina</taxon>
        <taxon>Agaricomycetes</taxon>
        <taxon>Agaricomycetidae</taxon>
        <taxon>Agaricales</taxon>
        <taxon>Marasmiineae</taxon>
        <taxon>Mycenaceae</taxon>
        <taxon>Mycena</taxon>
    </lineage>
</organism>
<proteinExistence type="predicted"/>
<reference evidence="1" key="1">
    <citation type="submission" date="2020-05" db="EMBL/GenBank/DDBJ databases">
        <title>Mycena genomes resolve the evolution of fungal bioluminescence.</title>
        <authorList>
            <person name="Tsai I.J."/>
        </authorList>
    </citation>
    <scope>NUCLEOTIDE SEQUENCE</scope>
    <source>
        <strain evidence="1">CCC161011</strain>
    </source>
</reference>
<dbReference type="Gene3D" id="1.20.1280.50">
    <property type="match status" value="1"/>
</dbReference>
<gene>
    <name evidence="1" type="ORF">MVEN_00611000</name>
</gene>
<dbReference type="AlphaFoldDB" id="A0A8H7D8G1"/>
<dbReference type="OrthoDB" id="3016861at2759"/>
<dbReference type="SUPFAM" id="SSF52047">
    <property type="entry name" value="RNI-like"/>
    <property type="match status" value="1"/>
</dbReference>
<evidence type="ECO:0000313" key="2">
    <source>
        <dbReference type="Proteomes" id="UP000620124"/>
    </source>
</evidence>
<dbReference type="EMBL" id="JACAZI010000004">
    <property type="protein sequence ID" value="KAF7362621.1"/>
    <property type="molecule type" value="Genomic_DNA"/>
</dbReference>
<sequence length="579" mass="64519">MSTMPPSEEISLCNSCNKTFIHSPLVPCDNLSGHLLKVLRTNLTGTNLREASDIRAIMARIPSELARYEAELGRLDEIFEKLVAGRNALQGLLDQCVSVVDAPVRRLPTEILVEVFKFCEEPRMWSQDPISPDSWEREMKRELRRVAGGDLFAFSQVSSHWRQVVLGTSTLWSKISVDMRCWTLPIVTMRTSLAHHRMVGFLEAALARGRQGPLTIEVNGLGTCHPLLLQILAASAHRWRHARFTVDCAMLKHLSPVARNLPLLETLCISALNENPETLDKVAKYFSRAPRLRTVDFGGPVSAVAHLPLEQLRCCSYSGLGPEDLRSLLGHMGRLQNTELHVQLNFDAIRVASPLDLTPVVSSIEELDICSMEHTGHETDRVLGQMFDALTLPGMRRLHLYGDKSGMPLYWPHHEGLGLLHRSESRATLQSLTLHDVLITESELLQCLAELPLLQYLFISDHPASPALPGNPVHHLVTDSLLQKLTPQPHTPIPCLVPNLAIVDLKTIGRFTDAAFLAFAAQRSLLAGAEEPFECALLWVPGHARQLDGDTTMFLISAMQMESLIFTSREYDPNEEDSS</sequence>
<dbReference type="Proteomes" id="UP000620124">
    <property type="component" value="Unassembled WGS sequence"/>
</dbReference>
<comment type="caution">
    <text evidence="1">The sequence shown here is derived from an EMBL/GenBank/DDBJ whole genome shotgun (WGS) entry which is preliminary data.</text>
</comment>
<name>A0A8H7D8G1_9AGAR</name>
<protein>
    <submittedName>
        <fullName evidence="1">F-box domain-containing protein</fullName>
    </submittedName>
</protein>
<evidence type="ECO:0000313" key="1">
    <source>
        <dbReference type="EMBL" id="KAF7362621.1"/>
    </source>
</evidence>